<reference evidence="2" key="1">
    <citation type="submission" date="2016-10" db="EMBL/GenBank/DDBJ databases">
        <title>Sequence of Gallionella enrichment culture.</title>
        <authorList>
            <person name="Poehlein A."/>
            <person name="Muehling M."/>
            <person name="Daniel R."/>
        </authorList>
    </citation>
    <scope>NUCLEOTIDE SEQUENCE</scope>
</reference>
<keyword evidence="1" id="KW-0472">Membrane</keyword>
<gene>
    <name evidence="2" type="ORF">GALL_283270</name>
</gene>
<protein>
    <submittedName>
        <fullName evidence="2">Uncharacterized protein</fullName>
    </submittedName>
</protein>
<keyword evidence="1" id="KW-0812">Transmembrane</keyword>
<feature type="transmembrane region" description="Helical" evidence="1">
    <location>
        <begin position="77"/>
        <end position="98"/>
    </location>
</feature>
<comment type="caution">
    <text evidence="2">The sequence shown here is derived from an EMBL/GenBank/DDBJ whole genome shotgun (WGS) entry which is preliminary data.</text>
</comment>
<evidence type="ECO:0000313" key="2">
    <source>
        <dbReference type="EMBL" id="OIQ89763.1"/>
    </source>
</evidence>
<sequence length="119" mass="13280">MIVPKSGNNIGITEIHENTSQELISITGDKLKLILLQNLSLIESNKAWQMPLSLLLTIILVFCSADFKDAFGLQKNVWSAIFIISSIICAIWLIVCLFKLKKSITVDGVIDLIKNKNNH</sequence>
<accession>A0A1J5RJL7</accession>
<feature type="transmembrane region" description="Helical" evidence="1">
    <location>
        <begin position="47"/>
        <end position="65"/>
    </location>
</feature>
<organism evidence="2">
    <name type="scientific">mine drainage metagenome</name>
    <dbReference type="NCBI Taxonomy" id="410659"/>
    <lineage>
        <taxon>unclassified sequences</taxon>
        <taxon>metagenomes</taxon>
        <taxon>ecological metagenomes</taxon>
    </lineage>
</organism>
<proteinExistence type="predicted"/>
<name>A0A1J5RJL7_9ZZZZ</name>
<dbReference type="AlphaFoldDB" id="A0A1J5RJL7"/>
<evidence type="ECO:0000256" key="1">
    <source>
        <dbReference type="SAM" id="Phobius"/>
    </source>
</evidence>
<keyword evidence="1" id="KW-1133">Transmembrane helix</keyword>
<dbReference type="EMBL" id="MLJW01000316">
    <property type="protein sequence ID" value="OIQ89763.1"/>
    <property type="molecule type" value="Genomic_DNA"/>
</dbReference>